<feature type="non-terminal residue" evidence="4">
    <location>
        <position position="1"/>
    </location>
</feature>
<evidence type="ECO:0000256" key="3">
    <source>
        <dbReference type="ARBA" id="ARBA00023065"/>
    </source>
</evidence>
<reference evidence="4 5" key="1">
    <citation type="journal article" date="2016" name="Nat. Commun.">
        <title>Thousands of microbial genomes shed light on interconnected biogeochemical processes in an aquifer system.</title>
        <authorList>
            <person name="Anantharaman K."/>
            <person name="Brown C.T."/>
            <person name="Hug L.A."/>
            <person name="Sharon I."/>
            <person name="Castelle C.J."/>
            <person name="Probst A.J."/>
            <person name="Thomas B.C."/>
            <person name="Singh A."/>
            <person name="Wilkins M.J."/>
            <person name="Karaoz U."/>
            <person name="Brodie E.L."/>
            <person name="Williams K.H."/>
            <person name="Hubbard S.S."/>
            <person name="Banfield J.F."/>
        </authorList>
    </citation>
    <scope>NUCLEOTIDE SEQUENCE [LARGE SCALE GENOMIC DNA]</scope>
</reference>
<accession>A0A1F5S8G2</accession>
<dbReference type="InterPro" id="IPR002699">
    <property type="entry name" value="V_ATPase_D"/>
</dbReference>
<dbReference type="STRING" id="1797985.A2Y83_00550"/>
<dbReference type="Pfam" id="PF01813">
    <property type="entry name" value="ATP-synt_D"/>
    <property type="match status" value="1"/>
</dbReference>
<dbReference type="GO" id="GO:0046961">
    <property type="term" value="F:proton-transporting ATPase activity, rotational mechanism"/>
    <property type="evidence" value="ECO:0007669"/>
    <property type="project" value="InterPro"/>
</dbReference>
<comment type="caution">
    <text evidence="4">The sequence shown here is derived from an EMBL/GenBank/DDBJ whole genome shotgun (WGS) entry which is preliminary data.</text>
</comment>
<dbReference type="NCBIfam" id="TIGR00309">
    <property type="entry name" value="V_ATPase_subD"/>
    <property type="match status" value="1"/>
</dbReference>
<gene>
    <name evidence="4" type="ORF">A2Y83_00550</name>
</gene>
<keyword evidence="2" id="KW-0813">Transport</keyword>
<proteinExistence type="inferred from homology"/>
<protein>
    <submittedName>
        <fullName evidence="4">V-type ATP synthase subunit D</fullName>
    </submittedName>
</protein>
<evidence type="ECO:0000256" key="1">
    <source>
        <dbReference type="ARBA" id="ARBA00005850"/>
    </source>
</evidence>
<dbReference type="Proteomes" id="UP000178323">
    <property type="component" value="Unassembled WGS sequence"/>
</dbReference>
<organism evidence="4 5">
    <name type="scientific">Candidatus Falkowbacteria bacterium RBG_13_39_14</name>
    <dbReference type="NCBI Taxonomy" id="1797985"/>
    <lineage>
        <taxon>Bacteria</taxon>
        <taxon>Candidatus Falkowiibacteriota</taxon>
    </lineage>
</organism>
<evidence type="ECO:0000313" key="4">
    <source>
        <dbReference type="EMBL" id="OGF22994.1"/>
    </source>
</evidence>
<name>A0A1F5S8G2_9BACT</name>
<dbReference type="PANTHER" id="PTHR11671">
    <property type="entry name" value="V-TYPE ATP SYNTHASE SUBUNIT D"/>
    <property type="match status" value="1"/>
</dbReference>
<dbReference type="EMBL" id="MFFS01000005">
    <property type="protein sequence ID" value="OGF22994.1"/>
    <property type="molecule type" value="Genomic_DNA"/>
</dbReference>
<sequence length="196" mass="22357">LTAKRGHKLLKEKRDGLMKEFLKIIKEAKALREKIDQELNLGFQDFIFASADMRPESMEEALCYPAQEIVLEAGTKNVMSVEIPVLKYYTKGTITGKENEFLCYSLATTSSGLDTSLKLFHQTLTDMIKLAEIEHGASLLATEIEKTRRRVNALEYVFIPNTQETIKYISSKLSEQERCSITALMRVKEIIAWETN</sequence>
<comment type="similarity">
    <text evidence="1">Belongs to the V-ATPase D subunit family.</text>
</comment>
<keyword evidence="3" id="KW-0406">Ion transport</keyword>
<dbReference type="Gene3D" id="1.10.287.3240">
    <property type="match status" value="1"/>
</dbReference>
<evidence type="ECO:0000313" key="5">
    <source>
        <dbReference type="Proteomes" id="UP000178323"/>
    </source>
</evidence>
<dbReference type="AlphaFoldDB" id="A0A1F5S8G2"/>
<evidence type="ECO:0000256" key="2">
    <source>
        <dbReference type="ARBA" id="ARBA00022448"/>
    </source>
</evidence>